<name>A0ABV1A8N9_9TELE</name>
<keyword evidence="3" id="KW-1185">Reference proteome</keyword>
<feature type="compositionally biased region" description="Polar residues" evidence="1">
    <location>
        <begin position="89"/>
        <end position="104"/>
    </location>
</feature>
<sequence>MTLTWNIYVYQNTFLTSLSRLVFSSTVQLCGKTVICLMQLQINKKSSTCAVVSFWRECFASCNSFSSFPQQTMTLQGALDPKTKHPEAQGSNNCNNHPTEVSIF</sequence>
<feature type="region of interest" description="Disordered" evidence="1">
    <location>
        <begin position="78"/>
        <end position="104"/>
    </location>
</feature>
<evidence type="ECO:0000313" key="3">
    <source>
        <dbReference type="Proteomes" id="UP001469553"/>
    </source>
</evidence>
<comment type="caution">
    <text evidence="2">The sequence shown here is derived from an EMBL/GenBank/DDBJ whole genome shotgun (WGS) entry which is preliminary data.</text>
</comment>
<reference evidence="2 3" key="1">
    <citation type="submission" date="2021-06" db="EMBL/GenBank/DDBJ databases">
        <authorList>
            <person name="Palmer J.M."/>
        </authorList>
    </citation>
    <scope>NUCLEOTIDE SEQUENCE [LARGE SCALE GENOMIC DNA]</scope>
    <source>
        <strain evidence="2 3">AS_MEX2019</strain>
        <tissue evidence="2">Muscle</tissue>
    </source>
</reference>
<evidence type="ECO:0000256" key="1">
    <source>
        <dbReference type="SAM" id="MobiDB-lite"/>
    </source>
</evidence>
<organism evidence="2 3">
    <name type="scientific">Ameca splendens</name>
    <dbReference type="NCBI Taxonomy" id="208324"/>
    <lineage>
        <taxon>Eukaryota</taxon>
        <taxon>Metazoa</taxon>
        <taxon>Chordata</taxon>
        <taxon>Craniata</taxon>
        <taxon>Vertebrata</taxon>
        <taxon>Euteleostomi</taxon>
        <taxon>Actinopterygii</taxon>
        <taxon>Neopterygii</taxon>
        <taxon>Teleostei</taxon>
        <taxon>Neoteleostei</taxon>
        <taxon>Acanthomorphata</taxon>
        <taxon>Ovalentaria</taxon>
        <taxon>Atherinomorphae</taxon>
        <taxon>Cyprinodontiformes</taxon>
        <taxon>Goodeidae</taxon>
        <taxon>Ameca</taxon>
    </lineage>
</organism>
<dbReference type="Proteomes" id="UP001469553">
    <property type="component" value="Unassembled WGS sequence"/>
</dbReference>
<protein>
    <submittedName>
        <fullName evidence="2">Uncharacterized protein</fullName>
    </submittedName>
</protein>
<dbReference type="EMBL" id="JAHRIP010085865">
    <property type="protein sequence ID" value="MEQ2314903.1"/>
    <property type="molecule type" value="Genomic_DNA"/>
</dbReference>
<evidence type="ECO:0000313" key="2">
    <source>
        <dbReference type="EMBL" id="MEQ2314903.1"/>
    </source>
</evidence>
<accession>A0ABV1A8N9</accession>
<proteinExistence type="predicted"/>
<gene>
    <name evidence="2" type="ORF">AMECASPLE_016715</name>
</gene>